<accession>A0A4Q9VI56</accession>
<evidence type="ECO:0000313" key="2">
    <source>
        <dbReference type="EMBL" id="TBW34631.1"/>
    </source>
</evidence>
<dbReference type="AlphaFoldDB" id="A0A4Q9VI56"/>
<dbReference type="EMBL" id="SJFN01000032">
    <property type="protein sequence ID" value="TBW34631.1"/>
    <property type="molecule type" value="Genomic_DNA"/>
</dbReference>
<dbReference type="Proteomes" id="UP000292781">
    <property type="component" value="Unassembled WGS sequence"/>
</dbReference>
<name>A0A4Q9VI56_9HYPH</name>
<evidence type="ECO:0000313" key="3">
    <source>
        <dbReference type="Proteomes" id="UP000292781"/>
    </source>
</evidence>
<proteinExistence type="predicted"/>
<protein>
    <submittedName>
        <fullName evidence="2">DUF2842 domain-containing protein</fullName>
    </submittedName>
</protein>
<reference evidence="2 3" key="1">
    <citation type="submission" date="2019-02" db="EMBL/GenBank/DDBJ databases">
        <title>Siculibacillus lacustris gen. nov., sp. nov., a new rosette-forming bacterium isolated from a freshwater crater lake (Lake St. Ana, Romania).</title>
        <authorList>
            <person name="Felfoldi T."/>
            <person name="Marton Z."/>
            <person name="Szabo A."/>
            <person name="Mentes A."/>
            <person name="Boka K."/>
            <person name="Marialigeti K."/>
            <person name="Mathe I."/>
            <person name="Koncz M."/>
            <person name="Schumann P."/>
            <person name="Toth E."/>
        </authorList>
    </citation>
    <scope>NUCLEOTIDE SEQUENCE [LARGE SCALE GENOMIC DNA]</scope>
    <source>
        <strain evidence="2 3">SA-279</strain>
    </source>
</reference>
<evidence type="ECO:0000256" key="1">
    <source>
        <dbReference type="SAM" id="Phobius"/>
    </source>
</evidence>
<feature type="transmembrane region" description="Helical" evidence="1">
    <location>
        <begin position="12"/>
        <end position="33"/>
    </location>
</feature>
<keyword evidence="3" id="KW-1185">Reference proteome</keyword>
<dbReference type="OrthoDB" id="7510023at2"/>
<feature type="transmembrane region" description="Helical" evidence="1">
    <location>
        <begin position="39"/>
        <end position="60"/>
    </location>
</feature>
<dbReference type="RefSeq" id="WP_131311008.1">
    <property type="nucleotide sequence ID" value="NZ_SJFN01000032.1"/>
</dbReference>
<dbReference type="Pfam" id="PF11003">
    <property type="entry name" value="DUF2842"/>
    <property type="match status" value="1"/>
</dbReference>
<keyword evidence="1" id="KW-0812">Transmembrane</keyword>
<keyword evidence="1" id="KW-0472">Membrane</keyword>
<sequence>MPSALRRFLGSVVLVIGLSVYVFFALAIGDVVAASKPAWVQLLYFLIAGLAWVPPAGLLVRWMYRSAPPSHG</sequence>
<keyword evidence="1" id="KW-1133">Transmembrane helix</keyword>
<dbReference type="InterPro" id="IPR021265">
    <property type="entry name" value="DUF2842"/>
</dbReference>
<gene>
    <name evidence="2" type="ORF">EYW49_17955</name>
</gene>
<comment type="caution">
    <text evidence="2">The sequence shown here is derived from an EMBL/GenBank/DDBJ whole genome shotgun (WGS) entry which is preliminary data.</text>
</comment>
<organism evidence="2 3">
    <name type="scientific">Siculibacillus lacustris</name>
    <dbReference type="NCBI Taxonomy" id="1549641"/>
    <lineage>
        <taxon>Bacteria</taxon>
        <taxon>Pseudomonadati</taxon>
        <taxon>Pseudomonadota</taxon>
        <taxon>Alphaproteobacteria</taxon>
        <taxon>Hyphomicrobiales</taxon>
        <taxon>Ancalomicrobiaceae</taxon>
        <taxon>Siculibacillus</taxon>
    </lineage>
</organism>